<dbReference type="GO" id="GO:0000976">
    <property type="term" value="F:transcription cis-regulatory region binding"/>
    <property type="evidence" value="ECO:0007669"/>
    <property type="project" value="TreeGrafter"/>
</dbReference>
<keyword evidence="2" id="KW-0238">DNA-binding</keyword>
<dbReference type="CDD" id="cd01392">
    <property type="entry name" value="HTH_LacI"/>
    <property type="match status" value="1"/>
</dbReference>
<dbReference type="InterPro" id="IPR010982">
    <property type="entry name" value="Lambda_DNA-bd_dom_sf"/>
</dbReference>
<proteinExistence type="predicted"/>
<name>A0A846Z8G6_9LACO</name>
<dbReference type="InterPro" id="IPR046335">
    <property type="entry name" value="LacI/GalR-like_sensor"/>
</dbReference>
<evidence type="ECO:0000259" key="4">
    <source>
        <dbReference type="PROSITE" id="PS50932"/>
    </source>
</evidence>
<dbReference type="InterPro" id="IPR028082">
    <property type="entry name" value="Peripla_BP_I"/>
</dbReference>
<dbReference type="Gene3D" id="3.40.50.2300">
    <property type="match status" value="2"/>
</dbReference>
<dbReference type="SMART" id="SM00354">
    <property type="entry name" value="HTH_LACI"/>
    <property type="match status" value="1"/>
</dbReference>
<sequence>MVNLADVAHRAHVSKMTVSRVINHPEKVSEEVKAAVLSAIDAVGYQPNRMAQALVNHQNYVIEFLVLEDVVTVEPNYAILLLQIADLLNQRGYTLEISTHIKANKRIDGVIVSGWRADDLPALEALSVPVVLYGESPLDYDMPFVDVDNRQGTALATQHLIRAGYDKIIYVGLTVDLPFAQERERGYLDTMAANHKVSRVYTVDNHSRAAEQLIFNLQTHLPANTGVVCATDRIALGVVRALNRQNGIPEKYGVVGFDGVFIDQITSPQLTTIRQPFAQIAHALVDNLFVQLHNGELGMQRLAPDVIIRDTTRH</sequence>
<keyword evidence="1" id="KW-0805">Transcription regulation</keyword>
<dbReference type="Proteomes" id="UP000590460">
    <property type="component" value="Unassembled WGS sequence"/>
</dbReference>
<dbReference type="PANTHER" id="PTHR30146:SF154">
    <property type="entry name" value="TRANSCRIPTION REGULATOR, MEMBER OF GALR FAMILY"/>
    <property type="match status" value="1"/>
</dbReference>
<dbReference type="CDD" id="cd06267">
    <property type="entry name" value="PBP1_LacI_sugar_binding-like"/>
    <property type="match status" value="1"/>
</dbReference>
<comment type="caution">
    <text evidence="5">The sequence shown here is derived from an EMBL/GenBank/DDBJ whole genome shotgun (WGS) entry which is preliminary data.</text>
</comment>
<organism evidence="5 6">
    <name type="scientific">Leuconostoc holzapfelii</name>
    <dbReference type="NCBI Taxonomy" id="434464"/>
    <lineage>
        <taxon>Bacteria</taxon>
        <taxon>Bacillati</taxon>
        <taxon>Bacillota</taxon>
        <taxon>Bacilli</taxon>
        <taxon>Lactobacillales</taxon>
        <taxon>Lactobacillaceae</taxon>
        <taxon>Leuconostoc</taxon>
    </lineage>
</organism>
<dbReference type="PANTHER" id="PTHR30146">
    <property type="entry name" value="LACI-RELATED TRANSCRIPTIONAL REPRESSOR"/>
    <property type="match status" value="1"/>
</dbReference>
<dbReference type="InterPro" id="IPR000843">
    <property type="entry name" value="HTH_LacI"/>
</dbReference>
<dbReference type="SUPFAM" id="SSF53822">
    <property type="entry name" value="Periplasmic binding protein-like I"/>
    <property type="match status" value="1"/>
</dbReference>
<dbReference type="PROSITE" id="PS00356">
    <property type="entry name" value="HTH_LACI_1"/>
    <property type="match status" value="1"/>
</dbReference>
<dbReference type="Pfam" id="PF00356">
    <property type="entry name" value="LacI"/>
    <property type="match status" value="1"/>
</dbReference>
<dbReference type="SUPFAM" id="SSF47413">
    <property type="entry name" value="lambda repressor-like DNA-binding domains"/>
    <property type="match status" value="1"/>
</dbReference>
<dbReference type="Gene3D" id="1.10.260.40">
    <property type="entry name" value="lambda repressor-like DNA-binding domains"/>
    <property type="match status" value="1"/>
</dbReference>
<dbReference type="PROSITE" id="PS50932">
    <property type="entry name" value="HTH_LACI_2"/>
    <property type="match status" value="1"/>
</dbReference>
<reference evidence="5 6" key="1">
    <citation type="submission" date="2020-04" db="EMBL/GenBank/DDBJ databases">
        <title>MicrobeNet Type strains.</title>
        <authorList>
            <person name="Nicholson A.C."/>
        </authorList>
    </citation>
    <scope>NUCLEOTIDE SEQUENCE [LARGE SCALE GENOMIC DNA]</scope>
    <source>
        <strain evidence="5 6">CCUG 54536</strain>
    </source>
</reference>
<evidence type="ECO:0000256" key="2">
    <source>
        <dbReference type="ARBA" id="ARBA00023125"/>
    </source>
</evidence>
<dbReference type="GO" id="GO:0003700">
    <property type="term" value="F:DNA-binding transcription factor activity"/>
    <property type="evidence" value="ECO:0007669"/>
    <property type="project" value="TreeGrafter"/>
</dbReference>
<evidence type="ECO:0000256" key="1">
    <source>
        <dbReference type="ARBA" id="ARBA00023015"/>
    </source>
</evidence>
<dbReference type="EMBL" id="JAAXPO010000001">
    <property type="protein sequence ID" value="NKZ17626.1"/>
    <property type="molecule type" value="Genomic_DNA"/>
</dbReference>
<evidence type="ECO:0000313" key="6">
    <source>
        <dbReference type="Proteomes" id="UP000590460"/>
    </source>
</evidence>
<accession>A0A846Z8G6</accession>
<dbReference type="RefSeq" id="WP_168675663.1">
    <property type="nucleotide sequence ID" value="NZ_BPKV01000010.1"/>
</dbReference>
<dbReference type="Pfam" id="PF13377">
    <property type="entry name" value="Peripla_BP_3"/>
    <property type="match status" value="1"/>
</dbReference>
<evidence type="ECO:0000256" key="3">
    <source>
        <dbReference type="ARBA" id="ARBA00023163"/>
    </source>
</evidence>
<feature type="domain" description="HTH lacI-type" evidence="4">
    <location>
        <begin position="2"/>
        <end position="56"/>
    </location>
</feature>
<evidence type="ECO:0000313" key="5">
    <source>
        <dbReference type="EMBL" id="NKZ17626.1"/>
    </source>
</evidence>
<dbReference type="AlphaFoldDB" id="A0A846Z8G6"/>
<keyword evidence="3" id="KW-0804">Transcription</keyword>
<gene>
    <name evidence="5" type="ORF">HF966_00235</name>
</gene>
<protein>
    <submittedName>
        <fullName evidence="5">LacI family transcriptional regulator</fullName>
    </submittedName>
</protein>